<evidence type="ECO:0000313" key="3">
    <source>
        <dbReference type="EMBL" id="SFF99470.1"/>
    </source>
</evidence>
<reference evidence="3 4" key="1">
    <citation type="submission" date="2016-10" db="EMBL/GenBank/DDBJ databases">
        <authorList>
            <person name="de Groot N.N."/>
        </authorList>
    </citation>
    <scope>NUCLEOTIDE SEQUENCE [LARGE SCALE GENOMIC DNA]</scope>
    <source>
        <strain evidence="3 4">OK461</strain>
    </source>
</reference>
<sequence>MSQRALSAERVATLVHDATAAPSMHNAQPWRFRYFQGSRTFHVRADLGRAMPHADPDTRALHLGCGAALLNLRVAVAHGGWYPATRLLPDLADPALLATVQLTGFASGESDLAALYPAIHQRHSSRFPFEETEIPEAVRTALSDAAHLEGASLSFATAWHLEEVLELVEEAEARNRTDRGSDEDLATWTRIGTPSVMSAPDGVPEYAFGPRKRGGKAPVRDFAGTRPVAGRAATAFERSPQLALLSTSRDRPEDWLRAGQAMEHVLLVATLEGLSSSFVTQALEWPDLRWPLRDPLSGSAHVQMVLRLGYGPKGPRTPRRPVPEVLDIQP</sequence>
<protein>
    <submittedName>
        <fullName evidence="3">Nitroreductase family protein</fullName>
    </submittedName>
</protein>
<accession>A0A1I2N8M6</accession>
<feature type="region of interest" description="Disordered" evidence="1">
    <location>
        <begin position="311"/>
        <end position="330"/>
    </location>
</feature>
<dbReference type="RefSeq" id="WP_075030855.1">
    <property type="nucleotide sequence ID" value="NZ_FONR01000014.1"/>
</dbReference>
<proteinExistence type="predicted"/>
<dbReference type="SUPFAM" id="SSF55469">
    <property type="entry name" value="FMN-dependent nitroreductase-like"/>
    <property type="match status" value="2"/>
</dbReference>
<name>A0A1I2N8M6_9ACTN</name>
<dbReference type="PANTHER" id="PTHR23026:SF123">
    <property type="entry name" value="NAD(P)H NITROREDUCTASE RV3131-RELATED"/>
    <property type="match status" value="1"/>
</dbReference>
<dbReference type="InterPro" id="IPR050627">
    <property type="entry name" value="Nitroreductase/BluB"/>
</dbReference>
<dbReference type="Proteomes" id="UP000181942">
    <property type="component" value="Unassembled WGS sequence"/>
</dbReference>
<organism evidence="3 4">
    <name type="scientific">Streptomyces mirabilis</name>
    <dbReference type="NCBI Taxonomy" id="68239"/>
    <lineage>
        <taxon>Bacteria</taxon>
        <taxon>Bacillati</taxon>
        <taxon>Actinomycetota</taxon>
        <taxon>Actinomycetes</taxon>
        <taxon>Kitasatosporales</taxon>
        <taxon>Streptomycetaceae</taxon>
        <taxon>Streptomyces</taxon>
    </lineage>
</organism>
<dbReference type="Gene3D" id="3.40.109.10">
    <property type="entry name" value="NADH Oxidase"/>
    <property type="match status" value="2"/>
</dbReference>
<gene>
    <name evidence="3" type="ORF">SAMN02787118_114233</name>
</gene>
<dbReference type="InterPro" id="IPR000415">
    <property type="entry name" value="Nitroreductase-like"/>
</dbReference>
<dbReference type="GO" id="GO:0016491">
    <property type="term" value="F:oxidoreductase activity"/>
    <property type="evidence" value="ECO:0007669"/>
    <property type="project" value="InterPro"/>
</dbReference>
<evidence type="ECO:0000256" key="1">
    <source>
        <dbReference type="SAM" id="MobiDB-lite"/>
    </source>
</evidence>
<dbReference type="AlphaFoldDB" id="A0A1I2N8M6"/>
<dbReference type="PANTHER" id="PTHR23026">
    <property type="entry name" value="NADPH NITROREDUCTASE"/>
    <property type="match status" value="1"/>
</dbReference>
<feature type="domain" description="Nitroreductase" evidence="2">
    <location>
        <begin position="119"/>
        <end position="310"/>
    </location>
</feature>
<dbReference type="NCBIfam" id="NF047509">
    <property type="entry name" value="Rv3131_FMN_oxido"/>
    <property type="match status" value="1"/>
</dbReference>
<dbReference type="InterPro" id="IPR029479">
    <property type="entry name" value="Nitroreductase"/>
</dbReference>
<dbReference type="EMBL" id="FONR01000014">
    <property type="protein sequence ID" value="SFF99470.1"/>
    <property type="molecule type" value="Genomic_DNA"/>
</dbReference>
<evidence type="ECO:0000259" key="2">
    <source>
        <dbReference type="Pfam" id="PF00881"/>
    </source>
</evidence>
<dbReference type="Pfam" id="PF00881">
    <property type="entry name" value="Nitroreductase"/>
    <property type="match status" value="1"/>
</dbReference>
<evidence type="ECO:0000313" key="4">
    <source>
        <dbReference type="Proteomes" id="UP000181942"/>
    </source>
</evidence>